<reference evidence="4" key="1">
    <citation type="submission" date="2011-07" db="EMBL/GenBank/DDBJ databases">
        <title>Divergent evolution of antigenic variation in African trypanosomes.</title>
        <authorList>
            <person name="Jackson A.P."/>
            <person name="Berry A."/>
            <person name="Allison H.C."/>
            <person name="Burton P."/>
            <person name="Anderson J."/>
            <person name="Aslett M."/>
            <person name="Brown R."/>
            <person name="Corton N."/>
            <person name="Harris D."/>
            <person name="Hauser H."/>
            <person name="Gamble J."/>
            <person name="Gilderthorp R."/>
            <person name="McQuillan J."/>
            <person name="Quail M.A."/>
            <person name="Sanders M."/>
            <person name="Van Tonder A."/>
            <person name="Ginger M.L."/>
            <person name="Donelson J.E."/>
            <person name="Field M.C."/>
            <person name="Barry J.D."/>
            <person name="Berriman M."/>
            <person name="Hertz-Fowler C."/>
        </authorList>
    </citation>
    <scope>NUCLEOTIDE SEQUENCE [LARGE SCALE GENOMIC DNA]</scope>
    <source>
        <strain evidence="4">IL3000</strain>
    </source>
</reference>
<name>F9W893_TRYCI</name>
<gene>
    <name evidence="3" type="ORF">TCIL3000_0_41740</name>
</gene>
<evidence type="ECO:0000256" key="1">
    <source>
        <dbReference type="SAM" id="MobiDB-lite"/>
    </source>
</evidence>
<feature type="compositionally biased region" description="Basic and acidic residues" evidence="1">
    <location>
        <begin position="270"/>
        <end position="287"/>
    </location>
</feature>
<organism evidence="3 4">
    <name type="scientific">Trypanosoma congolense (strain IL3000)</name>
    <dbReference type="NCBI Taxonomy" id="1068625"/>
    <lineage>
        <taxon>Eukaryota</taxon>
        <taxon>Discoba</taxon>
        <taxon>Euglenozoa</taxon>
        <taxon>Kinetoplastea</taxon>
        <taxon>Metakinetoplastina</taxon>
        <taxon>Trypanosomatida</taxon>
        <taxon>Trypanosomatidae</taxon>
        <taxon>Trypanosoma</taxon>
        <taxon>Nannomonas</taxon>
    </lineage>
</organism>
<sequence>MKLFVAVLIVVAGVCAGGTGDTSTKKDHNKDAHGVLCDVMKAAVGSWVSGGTTLTDPLKAALKKTIFGEGGHLEDVQSFRSKLPDVYGSVLEQRESRNFACGQSRNEEGDYSKVEQVRWSGHSAPHDMVCLCTAGSHGWPINRTGPATTLCGKDKETLKGSENKGWDSSGHDGKEQITATWFNVTSECLQSDEKKGEKLKDALNKFIKSLVPKPGEAHPSRKQLGEGDPNEQYACSGSSARGVCVMYYPKDRYATPWWIQLEQAIEKDEQIQKQRAKEEAESMRKEQAATQDESQIASSSSAPTINNQTEQPHKTNNFTDKLRKFNLTGSSSITPPSSWLLSAAFLI</sequence>
<feature type="region of interest" description="Disordered" evidence="1">
    <location>
        <begin position="270"/>
        <end position="317"/>
    </location>
</feature>
<dbReference type="EMBL" id="CAEQ01001151">
    <property type="protein sequence ID" value="CCD13424.1"/>
    <property type="molecule type" value="Genomic_DNA"/>
</dbReference>
<keyword evidence="4" id="KW-1185">Reference proteome</keyword>
<feature type="region of interest" description="Disordered" evidence="1">
    <location>
        <begin position="210"/>
        <end position="235"/>
    </location>
</feature>
<evidence type="ECO:0000256" key="2">
    <source>
        <dbReference type="SAM" id="SignalP"/>
    </source>
</evidence>
<accession>F9W893</accession>
<reference evidence="3 4" key="2">
    <citation type="journal article" date="2012" name="Proc. Natl. Acad. Sci. U.S.A.">
        <title>Antigenic diversity is generated by distinct evolutionary mechanisms in African trypanosome species.</title>
        <authorList>
            <person name="Jackson A.P."/>
            <person name="Berry A."/>
            <person name="Aslett M."/>
            <person name="Allison H.C."/>
            <person name="Burton P."/>
            <person name="Vavrova-Anderson J."/>
            <person name="Brown R."/>
            <person name="Browne H."/>
            <person name="Corton N."/>
            <person name="Hauser H."/>
            <person name="Gamble J."/>
            <person name="Gilderthorp R."/>
            <person name="Marcello L."/>
            <person name="McQuillan J."/>
            <person name="Otto T.D."/>
            <person name="Quail M.A."/>
            <person name="Sanders M.J."/>
            <person name="van Tonder A."/>
            <person name="Ginger M.L."/>
            <person name="Field M.C."/>
            <person name="Barry J.D."/>
            <person name="Hertz-Fowler C."/>
            <person name="Berriman M."/>
        </authorList>
    </citation>
    <scope>NUCLEOTIDE SEQUENCE [LARGE SCALE GENOMIC DNA]</scope>
    <source>
        <strain evidence="3 4">IL3000</strain>
    </source>
</reference>
<keyword evidence="2" id="KW-0732">Signal</keyword>
<feature type="chain" id="PRO_5003389990" evidence="2">
    <location>
        <begin position="17"/>
        <end position="347"/>
    </location>
</feature>
<protein>
    <submittedName>
        <fullName evidence="3">WGS project CAEQ00000000 data, annotated contig 1718</fullName>
    </submittedName>
</protein>
<dbReference type="Proteomes" id="UP000000702">
    <property type="component" value="Unassembled WGS sequence"/>
</dbReference>
<feature type="compositionally biased region" description="Basic and acidic residues" evidence="1">
    <location>
        <begin position="215"/>
        <end position="225"/>
    </location>
</feature>
<dbReference type="AlphaFoldDB" id="F9W893"/>
<evidence type="ECO:0000313" key="4">
    <source>
        <dbReference type="Proteomes" id="UP000000702"/>
    </source>
</evidence>
<evidence type="ECO:0000313" key="3">
    <source>
        <dbReference type="EMBL" id="CCD13424.1"/>
    </source>
</evidence>
<feature type="signal peptide" evidence="2">
    <location>
        <begin position="1"/>
        <end position="16"/>
    </location>
</feature>
<feature type="compositionally biased region" description="Polar residues" evidence="1">
    <location>
        <begin position="288"/>
        <end position="317"/>
    </location>
</feature>
<comment type="caution">
    <text evidence="3">The sequence shown here is derived from an EMBL/GenBank/DDBJ whole genome shotgun (WGS) entry which is preliminary data.</text>
</comment>
<proteinExistence type="predicted"/>
<dbReference type="VEuPathDB" id="TriTrypDB:TcIL3000_0_41740"/>